<dbReference type="Pfam" id="PF01683">
    <property type="entry name" value="EB"/>
    <property type="match status" value="6"/>
</dbReference>
<sequence length="1587" mass="170817">MRILDHMKRYLRLVNWTSNQVMQDTEKRRRKRDSWSRTSMVKHNGEPCVPGDICLNGTSCANGNNTCSRLNPSHSNTPTYRSINSECMALTAALVVPFAATQCAVVWMGGSNCHLGTCQCPPGHRLLANTCILAISNPGQSCQSGERCANGSVCRFGVCMCLSDYHVVENKCEKISTKKSSIKHSSTSSEIRHKAMASQPKQEPKKMVVRSAINKATAAVLKKKIIIEDKCVSSNGEAIQAIERISKSAPGQLCTDDSTCTGHSVCRANICLCPEESTLFRGECLGRPSSHDLLANKNHALLFSPLSSPQNMALIGETGTAAMDSIPAKNLVPGAMCNCLWSVLIEQSVLEGCADARKWRLLSMECVGKPSTKYHLEAAVTPKRTRLFNIGHECASAEVLLVVPPGGSCELGQQCGGASQCAGGVCQCQKHEVLDGSKQKCVAKTIPKAPFYTSPTSSSNGQDGLNGGPQPPTPAPLVPEHSELVGMSLGSHKPISSSKLIYGIPGLTDEGKFNQILTANQVAAISSRVPTVGENCEGVCGNGAKCIRSVCACPDHMKESKGSCVQADRSETGSSSSNFMQSNNMNGVTTSRADEAARIFSELMNGARQGSKQTSRNTNTATTVSNNNGMPGNGCTSPNSECYAGSICINGLCVCRPGYRPQDGYCQISKVELGQSCFLNEQCKDNGFCLNGICSCRADMPVETSSSGHKIHHRCPNRPVAGAGEDCTKYQSCGWNSICGAYSGVCFCDNGYCVCKATYVQVENFCLPPAKPIIDDPSSYIDPDISGNGAGTQSGSQEYGSGNHVGNTGGEEEHSAFGMKFGRLGSTNGQNNNGDSFESVNFNRLTDGLLPSSQSFPNTPLHPMQGYENTNSINSPVPNQNSWLSNLPTNYLEALQQQIYQQQQNQFTGYNLNLNSGDYSSFPSNVQHFPTHPFAQGAQTLKLETKKGGKSPIENEDEDLLPSGPGETPKSVAMPGEHCGSGNVCLGNSRCSKAGWCQCPEGMRIEKGGICAYQTGKGTVPLNAAHKPPHITMFGSGDQIVLQNSGNQEQHLAVRQPYDSCSNSERCIEGADCIRSSSMPAVQRLGPFCQCKPERVYFLQSCILRRANIEVVKVGRQCTPAHICDSGAVCAKDGICRCAEGKRLIVGMCVTQALPGESCANGEFCIDSAVCAAGIDACVCPVGMKVRQGKCEEEGKKSVKTSLERKKSVVLPPAIAAAPAIEQEKDQSTKESKSELKSGVSALPGQICDEDTVCSSDSVCSAGGYCQCKDGFTEVYNRCVPLDQVRKPGDLCLPHLHFCSSSSWCKDGRCRCLNRSPPHNGQCTNNPNRRRKPNHNPFQAAHSPPKLFSNNPQDSTVIDHHHQLFQNPQKLTCDTSKDCPRGSICRYSTCYCNGMAISSKNPAKSVQKPNSYCHSDQNCGPGLNCLQNQWTVPGPAESAPNRPELTHGPAESDPSPHNPAGLSPRFIESATKAADKDDKYYYKDEEYTESEEKTDKNYVEVEELEENLLPKNFSSAILPGFFCDEFSGCGKGAECLEGVCRCLILGQHLAFVNGSTRCVSIREQEETTSWMNWLSTTPKALRLCPPF</sequence>
<evidence type="ECO:0000256" key="1">
    <source>
        <dbReference type="SAM" id="MobiDB-lite"/>
    </source>
</evidence>
<dbReference type="PANTHER" id="PTHR37157">
    <property type="entry name" value="PRION-LIKE-(Q/N-RICH) DOMAIN-BEARING PROTEIN 25"/>
    <property type="match status" value="1"/>
</dbReference>
<feature type="region of interest" description="Disordered" evidence="1">
    <location>
        <begin position="780"/>
        <end position="813"/>
    </location>
</feature>
<dbReference type="InterPro" id="IPR006149">
    <property type="entry name" value="EB_dom"/>
</dbReference>
<feature type="region of interest" description="Disordered" evidence="1">
    <location>
        <begin position="944"/>
        <end position="969"/>
    </location>
</feature>
<dbReference type="SMART" id="SM00181">
    <property type="entry name" value="EGF"/>
    <property type="match status" value="11"/>
</dbReference>
<reference evidence="4" key="1">
    <citation type="submission" date="2022-11" db="UniProtKB">
        <authorList>
            <consortium name="WormBaseParasite"/>
        </authorList>
    </citation>
    <scope>IDENTIFICATION</scope>
</reference>
<evidence type="ECO:0000313" key="3">
    <source>
        <dbReference type="Proteomes" id="UP000887574"/>
    </source>
</evidence>
<evidence type="ECO:0000259" key="2">
    <source>
        <dbReference type="PROSITE" id="PS01186"/>
    </source>
</evidence>
<proteinExistence type="predicted"/>
<name>A0A915DHW3_9BILA</name>
<feature type="domain" description="EGF-like" evidence="2">
    <location>
        <begin position="1266"/>
        <end position="1279"/>
    </location>
</feature>
<feature type="region of interest" description="Disordered" evidence="1">
    <location>
        <begin position="1323"/>
        <end position="1355"/>
    </location>
</feature>
<dbReference type="PANTHER" id="PTHR37157:SF3">
    <property type="entry name" value="EB DOMAIN-CONTAINING PROTEIN"/>
    <property type="match status" value="1"/>
</dbReference>
<accession>A0A915DHW3</accession>
<feature type="region of interest" description="Disordered" evidence="1">
    <location>
        <begin position="452"/>
        <end position="479"/>
    </location>
</feature>
<feature type="region of interest" description="Disordered" evidence="1">
    <location>
        <begin position="183"/>
        <end position="205"/>
    </location>
</feature>
<feature type="compositionally biased region" description="Polar residues" evidence="1">
    <location>
        <begin position="791"/>
        <end position="806"/>
    </location>
</feature>
<dbReference type="WBParaSite" id="jg19434">
    <property type="protein sequence ID" value="jg19434"/>
    <property type="gene ID" value="jg19434"/>
</dbReference>
<feature type="compositionally biased region" description="Polar residues" evidence="1">
    <location>
        <begin position="453"/>
        <end position="463"/>
    </location>
</feature>
<feature type="region of interest" description="Disordered" evidence="1">
    <location>
        <begin position="1430"/>
        <end position="1464"/>
    </location>
</feature>
<organism evidence="3 4">
    <name type="scientific">Ditylenchus dipsaci</name>
    <dbReference type="NCBI Taxonomy" id="166011"/>
    <lineage>
        <taxon>Eukaryota</taxon>
        <taxon>Metazoa</taxon>
        <taxon>Ecdysozoa</taxon>
        <taxon>Nematoda</taxon>
        <taxon>Chromadorea</taxon>
        <taxon>Rhabditida</taxon>
        <taxon>Tylenchina</taxon>
        <taxon>Tylenchomorpha</taxon>
        <taxon>Sphaerularioidea</taxon>
        <taxon>Anguinidae</taxon>
        <taxon>Anguininae</taxon>
        <taxon>Ditylenchus</taxon>
    </lineage>
</organism>
<dbReference type="InterPro" id="IPR006150">
    <property type="entry name" value="Cys_repeat_1"/>
</dbReference>
<dbReference type="SMART" id="SM00289">
    <property type="entry name" value="WR1"/>
    <property type="match status" value="9"/>
</dbReference>
<keyword evidence="3" id="KW-1185">Reference proteome</keyword>
<protein>
    <submittedName>
        <fullName evidence="4">EGF-like domain-containing protein</fullName>
    </submittedName>
</protein>
<dbReference type="InterPro" id="IPR000742">
    <property type="entry name" value="EGF"/>
</dbReference>
<evidence type="ECO:0000313" key="4">
    <source>
        <dbReference type="WBParaSite" id="jg19434"/>
    </source>
</evidence>
<dbReference type="Proteomes" id="UP000887574">
    <property type="component" value="Unplaced"/>
</dbReference>
<dbReference type="PROSITE" id="PS01186">
    <property type="entry name" value="EGF_2"/>
    <property type="match status" value="1"/>
</dbReference>